<organism evidence="2 3">
    <name type="scientific">Zophobihabitans entericus</name>
    <dbReference type="NCBI Taxonomy" id="1635327"/>
    <lineage>
        <taxon>Bacteria</taxon>
        <taxon>Pseudomonadati</taxon>
        <taxon>Pseudomonadota</taxon>
        <taxon>Gammaproteobacteria</taxon>
        <taxon>Orbales</taxon>
        <taxon>Orbaceae</taxon>
        <taxon>Zophobihabitans</taxon>
    </lineage>
</organism>
<evidence type="ECO:0000313" key="3">
    <source>
        <dbReference type="Proteomes" id="UP000501168"/>
    </source>
</evidence>
<feature type="transmembrane region" description="Helical" evidence="1">
    <location>
        <begin position="63"/>
        <end position="89"/>
    </location>
</feature>
<sequence length="128" mass="14575">MIITLIIMLMIELLAVSASYNIIDKQPENNLVNYEFMAYFTTISWLTIAFGLLIYLMTDKKKLGINIMILGSAIFMTLLIGLVNLYCLLRLSKSLKQNQLSESDQQKVQNRATHNASESIVEIVSKRK</sequence>
<dbReference type="EMBL" id="CP050253">
    <property type="protein sequence ID" value="QIQ21380.1"/>
    <property type="molecule type" value="Genomic_DNA"/>
</dbReference>
<protein>
    <submittedName>
        <fullName evidence="2">Uncharacterized protein</fullName>
    </submittedName>
</protein>
<name>A0A6G9ICS2_9GAMM</name>
<feature type="transmembrane region" description="Helical" evidence="1">
    <location>
        <begin position="6"/>
        <end position="24"/>
    </location>
</feature>
<gene>
    <name evidence="2" type="ORF">IPMB12_06565</name>
</gene>
<evidence type="ECO:0000313" key="2">
    <source>
        <dbReference type="EMBL" id="QIQ21380.1"/>
    </source>
</evidence>
<dbReference type="KEGG" id="orb:IPMB12_06565"/>
<dbReference type="InParanoid" id="A0A6G9ICS2"/>
<accession>A0A6G9ICS2</accession>
<dbReference type="SUPFAM" id="SSF81324">
    <property type="entry name" value="Voltage-gated potassium channels"/>
    <property type="match status" value="1"/>
</dbReference>
<feature type="transmembrane region" description="Helical" evidence="1">
    <location>
        <begin position="36"/>
        <end position="57"/>
    </location>
</feature>
<keyword evidence="3" id="KW-1185">Reference proteome</keyword>
<dbReference type="Proteomes" id="UP000501168">
    <property type="component" value="Chromosome"/>
</dbReference>
<keyword evidence="1" id="KW-0812">Transmembrane</keyword>
<keyword evidence="1" id="KW-1133">Transmembrane helix</keyword>
<reference evidence="2 3" key="1">
    <citation type="submission" date="2020-03" db="EMBL/GenBank/DDBJ databases">
        <title>Complete genome sequence of Orbus sp. IPMB12 (BCRC 80908).</title>
        <authorList>
            <person name="Lo W.-S."/>
            <person name="Chang T.-H."/>
            <person name="Kuo C.-H."/>
        </authorList>
    </citation>
    <scope>NUCLEOTIDE SEQUENCE [LARGE SCALE GENOMIC DNA]</scope>
    <source>
        <strain evidence="2 3">IPMB12</strain>
    </source>
</reference>
<keyword evidence="1" id="KW-0472">Membrane</keyword>
<dbReference type="AlphaFoldDB" id="A0A6G9ICS2"/>
<proteinExistence type="predicted"/>
<dbReference type="RefSeq" id="WP_166916137.1">
    <property type="nucleotide sequence ID" value="NZ_CP050253.1"/>
</dbReference>
<evidence type="ECO:0000256" key="1">
    <source>
        <dbReference type="SAM" id="Phobius"/>
    </source>
</evidence>